<dbReference type="EMBL" id="JACHNY010000004">
    <property type="protein sequence ID" value="MBB4618231.1"/>
    <property type="molecule type" value="Genomic_DNA"/>
</dbReference>
<dbReference type="AlphaFoldDB" id="A0A7W7AJJ0"/>
<dbReference type="InterPro" id="IPR021836">
    <property type="entry name" value="DUF3429"/>
</dbReference>
<feature type="transmembrane region" description="Helical" evidence="1">
    <location>
        <begin position="12"/>
        <end position="30"/>
    </location>
</feature>
<evidence type="ECO:0008006" key="4">
    <source>
        <dbReference type="Google" id="ProtNLM"/>
    </source>
</evidence>
<keyword evidence="1" id="KW-1133">Transmembrane helix</keyword>
<proteinExistence type="predicted"/>
<feature type="transmembrane region" description="Helical" evidence="1">
    <location>
        <begin position="42"/>
        <end position="61"/>
    </location>
</feature>
<sequence>MRSEAPSIVSPAARLLGFSGLLPPLALLGLELVRPDDGWRMLAFAYAGLIFSFLGGMWWGFAVRRAAATQAPLLIAAVVPSLVAFGLLGLGLMLLDLRWPLVLLGAAILLTLPVDRRLATTGDAPEGWMALRVPLSLGLGLLTIAMGVV</sequence>
<name>A0A7W7AJJ0_9SPHN</name>
<accession>A0A7W7AJJ0</accession>
<comment type="caution">
    <text evidence="2">The sequence shown here is derived from an EMBL/GenBank/DDBJ whole genome shotgun (WGS) entry which is preliminary data.</text>
</comment>
<feature type="transmembrane region" description="Helical" evidence="1">
    <location>
        <begin position="130"/>
        <end position="148"/>
    </location>
</feature>
<keyword evidence="1" id="KW-0812">Transmembrane</keyword>
<gene>
    <name evidence="2" type="ORF">GGQ96_002367</name>
</gene>
<evidence type="ECO:0000313" key="3">
    <source>
        <dbReference type="Proteomes" id="UP000574769"/>
    </source>
</evidence>
<dbReference type="Proteomes" id="UP000574769">
    <property type="component" value="Unassembled WGS sequence"/>
</dbReference>
<organism evidence="2 3">
    <name type="scientific">Sphingomonas abaci</name>
    <dbReference type="NCBI Taxonomy" id="237611"/>
    <lineage>
        <taxon>Bacteria</taxon>
        <taxon>Pseudomonadati</taxon>
        <taxon>Pseudomonadota</taxon>
        <taxon>Alphaproteobacteria</taxon>
        <taxon>Sphingomonadales</taxon>
        <taxon>Sphingomonadaceae</taxon>
        <taxon>Sphingomonas</taxon>
    </lineage>
</organism>
<dbReference type="RefSeq" id="WP_184114776.1">
    <property type="nucleotide sequence ID" value="NZ_JACHNY010000004.1"/>
</dbReference>
<keyword evidence="1" id="KW-0472">Membrane</keyword>
<keyword evidence="3" id="KW-1185">Reference proteome</keyword>
<protein>
    <recommendedName>
        <fullName evidence="4">DUF3429 domain-containing protein</fullName>
    </recommendedName>
</protein>
<evidence type="ECO:0000256" key="1">
    <source>
        <dbReference type="SAM" id="Phobius"/>
    </source>
</evidence>
<dbReference type="Pfam" id="PF11911">
    <property type="entry name" value="DUF3429"/>
    <property type="match status" value="1"/>
</dbReference>
<feature type="transmembrane region" description="Helical" evidence="1">
    <location>
        <begin position="73"/>
        <end position="95"/>
    </location>
</feature>
<reference evidence="2 3" key="1">
    <citation type="submission" date="2020-08" db="EMBL/GenBank/DDBJ databases">
        <title>Genomic Encyclopedia of Type Strains, Phase IV (KMG-IV): sequencing the most valuable type-strain genomes for metagenomic binning, comparative biology and taxonomic classification.</title>
        <authorList>
            <person name="Goeker M."/>
        </authorList>
    </citation>
    <scope>NUCLEOTIDE SEQUENCE [LARGE SCALE GENOMIC DNA]</scope>
    <source>
        <strain evidence="2 3">DSM 15867</strain>
    </source>
</reference>
<evidence type="ECO:0000313" key="2">
    <source>
        <dbReference type="EMBL" id="MBB4618231.1"/>
    </source>
</evidence>